<sequence length="473" mass="52905">MKRIKLGMLLIICFFSSTVFGKSITIVDNVNRLKITMEYIVEDGQTMVCLSEMAKVFKVYMRWNPITKVVILTKGKNTFNFSIGSPNVQINNRYYKMEYPLRLITGRIFIPLNFIVSNFTNPFSLLIRWDADGKRLIIDSKGTYVSSMEEEMVRRFPSSSNLPARGTPSATNSPIKSTNRIYEEQVKNSIQEKSGSMEIMNSTEQGGALMSTSPPENTRIMTIVIDPGHGGKDSGAVSKSGLLEKNVVLNIAKKLKFSLQMALPDINILLTRDSDYFIPLRERTRFANYKKADLFISIHSNASYSKGAHGFEVFHLSTEASDNAARALAAAENEVISLKKESNSNNTDMIKLILGDIAQQEFIEESIELAGIIQLITCKNLGLVNRGAKSAFFWVLRDAMMPAVLIEVGFLSNPIEENKLRSDRFRNDLVSSICDSIVAYKAKYEGKMGFDTKEQTPSSPPTPPRKSGSMAIW</sequence>
<gene>
    <name evidence="4" type="ORF">AUJ95_01470</name>
</gene>
<dbReference type="PANTHER" id="PTHR30404">
    <property type="entry name" value="N-ACETYLMURAMOYL-L-ALANINE AMIDASE"/>
    <property type="match status" value="1"/>
</dbReference>
<dbReference type="InterPro" id="IPR002508">
    <property type="entry name" value="MurNAc-LAA_cat"/>
</dbReference>
<accession>A0A1J5E2V4</accession>
<dbReference type="SMART" id="SM00646">
    <property type="entry name" value="Ami_3"/>
    <property type="match status" value="1"/>
</dbReference>
<evidence type="ECO:0000256" key="2">
    <source>
        <dbReference type="SAM" id="MobiDB-lite"/>
    </source>
</evidence>
<dbReference type="InterPro" id="IPR036582">
    <property type="entry name" value="Mao_N_sf"/>
</dbReference>
<dbReference type="Gene3D" id="3.30.457.10">
    <property type="entry name" value="Copper amine oxidase-like, N-terminal domain"/>
    <property type="match status" value="1"/>
</dbReference>
<evidence type="ECO:0000313" key="5">
    <source>
        <dbReference type="Proteomes" id="UP000183085"/>
    </source>
</evidence>
<dbReference type="STRING" id="1817895.AUJ95_01470"/>
<comment type="caution">
    <text evidence="4">The sequence shown here is derived from an EMBL/GenBank/DDBJ whole genome shotgun (WGS) entry which is preliminary data.</text>
</comment>
<dbReference type="GO" id="GO:0008745">
    <property type="term" value="F:N-acetylmuramoyl-L-alanine amidase activity"/>
    <property type="evidence" value="ECO:0007669"/>
    <property type="project" value="InterPro"/>
</dbReference>
<feature type="compositionally biased region" description="Polar residues" evidence="2">
    <location>
        <begin position="157"/>
        <end position="175"/>
    </location>
</feature>
<dbReference type="CDD" id="cd02696">
    <property type="entry name" value="MurNAc-LAA"/>
    <property type="match status" value="1"/>
</dbReference>
<dbReference type="Proteomes" id="UP000183085">
    <property type="component" value="Unassembled WGS sequence"/>
</dbReference>
<name>A0A1J5E2V4_9BACT</name>
<protein>
    <recommendedName>
        <fullName evidence="3">MurNAc-LAA domain-containing protein</fullName>
    </recommendedName>
</protein>
<evidence type="ECO:0000259" key="3">
    <source>
        <dbReference type="SMART" id="SM00646"/>
    </source>
</evidence>
<dbReference type="SUPFAM" id="SSF53187">
    <property type="entry name" value="Zn-dependent exopeptidases"/>
    <property type="match status" value="1"/>
</dbReference>
<dbReference type="GO" id="GO:0009253">
    <property type="term" value="P:peptidoglycan catabolic process"/>
    <property type="evidence" value="ECO:0007669"/>
    <property type="project" value="InterPro"/>
</dbReference>
<dbReference type="Pfam" id="PF07833">
    <property type="entry name" value="Cu_amine_oxidN1"/>
    <property type="match status" value="1"/>
</dbReference>
<feature type="region of interest" description="Disordered" evidence="2">
    <location>
        <begin position="156"/>
        <end position="175"/>
    </location>
</feature>
<dbReference type="AlphaFoldDB" id="A0A1J5E2V4"/>
<evidence type="ECO:0000313" key="4">
    <source>
        <dbReference type="EMBL" id="OIP42661.1"/>
    </source>
</evidence>
<dbReference type="SUPFAM" id="SSF55383">
    <property type="entry name" value="Copper amine oxidase, domain N"/>
    <property type="match status" value="1"/>
</dbReference>
<dbReference type="Gene3D" id="3.40.630.40">
    <property type="entry name" value="Zn-dependent exopeptidases"/>
    <property type="match status" value="1"/>
</dbReference>
<keyword evidence="1" id="KW-0378">Hydrolase</keyword>
<proteinExistence type="predicted"/>
<dbReference type="InterPro" id="IPR012854">
    <property type="entry name" value="Cu_amine_oxidase-like_N"/>
</dbReference>
<evidence type="ECO:0000256" key="1">
    <source>
        <dbReference type="ARBA" id="ARBA00022801"/>
    </source>
</evidence>
<dbReference type="PANTHER" id="PTHR30404:SF0">
    <property type="entry name" value="N-ACETYLMURAMOYL-L-ALANINE AMIDASE AMIC"/>
    <property type="match status" value="1"/>
</dbReference>
<dbReference type="EMBL" id="MNYI01000042">
    <property type="protein sequence ID" value="OIP42661.1"/>
    <property type="molecule type" value="Genomic_DNA"/>
</dbReference>
<dbReference type="Pfam" id="PF01520">
    <property type="entry name" value="Amidase_3"/>
    <property type="match status" value="1"/>
</dbReference>
<dbReference type="InterPro" id="IPR050695">
    <property type="entry name" value="N-acetylmuramoyl_amidase_3"/>
</dbReference>
<dbReference type="FunFam" id="3.40.630.40:FF:000005">
    <property type="entry name" value="N-acetylmuramoyl-L-alanine amidase (AmiA)"/>
    <property type="match status" value="1"/>
</dbReference>
<feature type="region of interest" description="Disordered" evidence="2">
    <location>
        <begin position="450"/>
        <end position="473"/>
    </location>
</feature>
<feature type="domain" description="MurNAc-LAA" evidence="3">
    <location>
        <begin position="284"/>
        <end position="438"/>
    </location>
</feature>
<dbReference type="GO" id="GO:0030288">
    <property type="term" value="C:outer membrane-bounded periplasmic space"/>
    <property type="evidence" value="ECO:0007669"/>
    <property type="project" value="TreeGrafter"/>
</dbReference>
<reference evidence="4 5" key="1">
    <citation type="journal article" date="2016" name="Environ. Microbiol.">
        <title>Genomic resolution of a cold subsurface aquifer community provides metabolic insights for novel microbes adapted to high CO concentrations.</title>
        <authorList>
            <person name="Probst A.J."/>
            <person name="Castelle C.J."/>
            <person name="Singh A."/>
            <person name="Brown C.T."/>
            <person name="Anantharaman K."/>
            <person name="Sharon I."/>
            <person name="Hug L.A."/>
            <person name="Burstein D."/>
            <person name="Emerson J.B."/>
            <person name="Thomas B.C."/>
            <person name="Banfield J.F."/>
        </authorList>
    </citation>
    <scope>NUCLEOTIDE SEQUENCE [LARGE SCALE GENOMIC DNA]</scope>
    <source>
        <strain evidence="4">CG2_30_40_21</strain>
    </source>
</reference>
<organism evidence="4 5">
    <name type="scientific">Candidatus Desantisbacteria bacterium CG2_30_40_21</name>
    <dbReference type="NCBI Taxonomy" id="1817895"/>
    <lineage>
        <taxon>Bacteria</taxon>
        <taxon>Candidatus Desantisiibacteriota</taxon>
    </lineage>
</organism>